<evidence type="ECO:0000256" key="3">
    <source>
        <dbReference type="ARBA" id="ARBA00022759"/>
    </source>
</evidence>
<comment type="function">
    <text evidence="10">CRISPR (clustered regularly interspaced short palindromic repeat), is an adaptive immune system that provides protection against mobile genetic elements (viruses, transposable elements and conjugative plasmids). CRISPR clusters contain spacers, sequences complementary to antecedent mobile elements, and target invading nucleic acids. CRISPR clusters are transcribed and processed into CRISPR RNA (crRNA). Acts as a dsDNA endonuclease. Involved in the integration of spacer DNA into the CRISPR cassette.</text>
</comment>
<keyword evidence="6 10" id="KW-0051">Antiviral defense</keyword>
<feature type="binding site" evidence="10">
    <location>
        <position position="400"/>
    </location>
    <ligand>
        <name>Mn(2+)</name>
        <dbReference type="ChEBI" id="CHEBI:29035"/>
    </ligand>
</feature>
<evidence type="ECO:0000256" key="10">
    <source>
        <dbReference type="HAMAP-Rule" id="MF_01470"/>
    </source>
</evidence>
<sequence>MPEILNIFLKNIDLEISEEKSYFSDIYKGFSFLGCFFRNNDVYIDKEKLYFHIESVKELQNKELNHFLKKIENKIDGLARYYEKVITSNQDIEYLKGIIKEFIIDRLSNELKNKSKKELKEKLKNLNLKIFDYNRLIDIAYEKNKYETIPKEKIEKQQKIVFKNKIKSSVIVIEEFGTSLGVSKNTLVIKKRGKIAKKLPLSHIEKIIIQAKGVSISSNLIYALQKRKISIEFIDYKYNPYAMIYGIELSYPKIAIKQLEIVNSEKRIEFAREFVKAKIVNQRNYLKIMSKYHKNLEENIIKIDKIKSKIKNANKIDELMGYEGSIANIYWNGISKILNEEDFKRITKGATDRINTALNYGYAILYNKVQKALIKAGLGINISFLHAFEKKPVLVFDFIEQFRCVAVDKAICFSLKKSDDIDVNNKGMLTKEAKRRIIEEVNERLATFYKFNGKKYTLNAIIEFQAIRLRDAILNSIKYKSFIARY</sequence>
<keyword evidence="7 10" id="KW-0238">DNA-binding</keyword>
<dbReference type="Proteomes" id="UP000306825">
    <property type="component" value="Chromosome"/>
</dbReference>
<evidence type="ECO:0000256" key="8">
    <source>
        <dbReference type="ARBA" id="ARBA00023211"/>
    </source>
</evidence>
<evidence type="ECO:0000256" key="5">
    <source>
        <dbReference type="ARBA" id="ARBA00022842"/>
    </source>
</evidence>
<evidence type="ECO:0000256" key="11">
    <source>
        <dbReference type="SAM" id="Coils"/>
    </source>
</evidence>
<name>A0ABX5VAK2_9BACT</name>
<dbReference type="EMBL" id="CP040463">
    <property type="protein sequence ID" value="QCT95323.1"/>
    <property type="molecule type" value="Genomic_DNA"/>
</dbReference>
<feature type="binding site" evidence="10">
    <location>
        <position position="386"/>
    </location>
    <ligand>
        <name>Mn(2+)</name>
        <dbReference type="ChEBI" id="CHEBI:29035"/>
    </ligand>
</feature>
<keyword evidence="13" id="KW-1185">Reference proteome</keyword>
<dbReference type="HAMAP" id="MF_01470">
    <property type="entry name" value="Cas1"/>
    <property type="match status" value="1"/>
</dbReference>
<evidence type="ECO:0000313" key="12">
    <source>
        <dbReference type="EMBL" id="QCT95323.1"/>
    </source>
</evidence>
<keyword evidence="4 10" id="KW-0378">Hydrolase</keyword>
<dbReference type="EC" id="3.1.-.-" evidence="10"/>
<dbReference type="InterPro" id="IPR042211">
    <property type="entry name" value="CRISPR-assoc_Cas1_N"/>
</dbReference>
<evidence type="ECO:0000256" key="9">
    <source>
        <dbReference type="ARBA" id="ARBA00038592"/>
    </source>
</evidence>
<dbReference type="CDD" id="cd09634">
    <property type="entry name" value="Cas1_I-II-III"/>
    <property type="match status" value="1"/>
</dbReference>
<evidence type="ECO:0000256" key="4">
    <source>
        <dbReference type="ARBA" id="ARBA00022801"/>
    </source>
</evidence>
<keyword evidence="8 10" id="KW-0464">Manganese</keyword>
<organism evidence="12 13">
    <name type="scientific">Caminibacter mediatlanticus TB-2</name>
    <dbReference type="NCBI Taxonomy" id="391592"/>
    <lineage>
        <taxon>Bacteria</taxon>
        <taxon>Pseudomonadati</taxon>
        <taxon>Campylobacterota</taxon>
        <taxon>Epsilonproteobacteria</taxon>
        <taxon>Nautiliales</taxon>
        <taxon>Nautiliaceae</taxon>
        <taxon>Caminibacter</taxon>
    </lineage>
</organism>
<evidence type="ECO:0000256" key="7">
    <source>
        <dbReference type="ARBA" id="ARBA00023125"/>
    </source>
</evidence>
<dbReference type="InterPro" id="IPR042206">
    <property type="entry name" value="CRISPR-assoc_Cas1_C"/>
</dbReference>
<dbReference type="GO" id="GO:0004519">
    <property type="term" value="F:endonuclease activity"/>
    <property type="evidence" value="ECO:0007669"/>
    <property type="project" value="UniProtKB-KW"/>
</dbReference>
<comment type="similarity">
    <text evidence="10">Belongs to the CRISPR-associated endonuclease Cas1 family.</text>
</comment>
<dbReference type="PANTHER" id="PTHR34353:SF2">
    <property type="entry name" value="CRISPR-ASSOCIATED ENDONUCLEASE CAS1 1"/>
    <property type="match status" value="1"/>
</dbReference>
<accession>A0ABX5VAK2</accession>
<keyword evidence="1 10" id="KW-0540">Nuclease</keyword>
<keyword evidence="2 10" id="KW-0479">Metal-binding</keyword>
<evidence type="ECO:0000313" key="13">
    <source>
        <dbReference type="Proteomes" id="UP000306825"/>
    </source>
</evidence>
<dbReference type="NCBIfam" id="TIGR00287">
    <property type="entry name" value="cas1"/>
    <property type="match status" value="1"/>
</dbReference>
<dbReference type="Gene3D" id="1.20.120.920">
    <property type="entry name" value="CRISPR-associated endonuclease Cas1, C-terminal domain"/>
    <property type="match status" value="1"/>
</dbReference>
<dbReference type="InterPro" id="IPR050646">
    <property type="entry name" value="Cas1"/>
</dbReference>
<keyword evidence="3 10" id="KW-0255">Endonuclease</keyword>
<keyword evidence="11" id="KW-0175">Coiled coil</keyword>
<reference evidence="12 13" key="1">
    <citation type="submission" date="2019-05" db="EMBL/GenBank/DDBJ databases">
        <title>A comparative analysis of the Nautiliaceae.</title>
        <authorList>
            <person name="Grosche A."/>
            <person name="Smedile F."/>
            <person name="Vetriani C."/>
        </authorList>
    </citation>
    <scope>NUCLEOTIDE SEQUENCE [LARGE SCALE GENOMIC DNA]</scope>
    <source>
        <strain evidence="12 13">TB-2</strain>
    </source>
</reference>
<gene>
    <name evidence="10 12" type="primary">cas1</name>
    <name evidence="12" type="ORF">FE773_08995</name>
</gene>
<dbReference type="Pfam" id="PF01867">
    <property type="entry name" value="Cas_Cas1"/>
    <property type="match status" value="1"/>
</dbReference>
<evidence type="ECO:0000256" key="2">
    <source>
        <dbReference type="ARBA" id="ARBA00022723"/>
    </source>
</evidence>
<proteinExistence type="inferred from homology"/>
<evidence type="ECO:0000256" key="6">
    <source>
        <dbReference type="ARBA" id="ARBA00023118"/>
    </source>
</evidence>
<evidence type="ECO:0000256" key="1">
    <source>
        <dbReference type="ARBA" id="ARBA00022722"/>
    </source>
</evidence>
<comment type="subunit">
    <text evidence="9 10">Homodimer, forms a heterotetramer with a Cas2 homodimer.</text>
</comment>
<dbReference type="Gene3D" id="3.100.10.20">
    <property type="entry name" value="CRISPR-associated endonuclease Cas1, N-terminal domain"/>
    <property type="match status" value="1"/>
</dbReference>
<comment type="cofactor">
    <cofactor evidence="10">
        <name>Mg(2+)</name>
        <dbReference type="ChEBI" id="CHEBI:18420"/>
    </cofactor>
    <cofactor evidence="10">
        <name>Mn(2+)</name>
        <dbReference type="ChEBI" id="CHEBI:29035"/>
    </cofactor>
</comment>
<feature type="binding site" evidence="10">
    <location>
        <position position="323"/>
    </location>
    <ligand>
        <name>Mn(2+)</name>
        <dbReference type="ChEBI" id="CHEBI:29035"/>
    </ligand>
</feature>
<keyword evidence="5 10" id="KW-0460">Magnesium</keyword>
<protein>
    <recommendedName>
        <fullName evidence="10">CRISPR-associated endonuclease Cas1</fullName>
        <ecNumber evidence="10">3.1.-.-</ecNumber>
    </recommendedName>
</protein>
<dbReference type="InterPro" id="IPR002729">
    <property type="entry name" value="CRISPR-assoc_Cas1"/>
</dbReference>
<dbReference type="PANTHER" id="PTHR34353">
    <property type="entry name" value="CRISPR-ASSOCIATED ENDONUCLEASE CAS1 1"/>
    <property type="match status" value="1"/>
</dbReference>
<feature type="coiled-coil region" evidence="11">
    <location>
        <begin position="109"/>
        <end position="136"/>
    </location>
</feature>